<dbReference type="CDD" id="cd05262">
    <property type="entry name" value="SDR_a7"/>
    <property type="match status" value="1"/>
</dbReference>
<dbReference type="EMBL" id="CP107020">
    <property type="protein sequence ID" value="UYG18172.1"/>
    <property type="molecule type" value="Genomic_DNA"/>
</dbReference>
<evidence type="ECO:0000313" key="3">
    <source>
        <dbReference type="Proteomes" id="UP001164305"/>
    </source>
</evidence>
<proteinExistence type="predicted"/>
<name>A0ABY6G4M6_9MICO</name>
<evidence type="ECO:0000313" key="2">
    <source>
        <dbReference type="EMBL" id="UYG18172.1"/>
    </source>
</evidence>
<gene>
    <name evidence="2" type="ORF">BRM3_01675</name>
</gene>
<feature type="domain" description="NAD(P)-binding" evidence="1">
    <location>
        <begin position="7"/>
        <end position="77"/>
    </location>
</feature>
<dbReference type="InterPro" id="IPR051783">
    <property type="entry name" value="NAD(P)-dependent_oxidoreduct"/>
</dbReference>
<reference evidence="2" key="1">
    <citation type="submission" date="2022-10" db="EMBL/GenBank/DDBJ databases">
        <title>Whole-Genome Sequencing of Brachybacterium huguangmaarense BRM-3, Isolated from Betula schmidtii.</title>
        <authorList>
            <person name="Haam D."/>
        </authorList>
    </citation>
    <scope>NUCLEOTIDE SEQUENCE</scope>
    <source>
        <strain evidence="2">BRM-3</strain>
    </source>
</reference>
<dbReference type="PANTHER" id="PTHR48079">
    <property type="entry name" value="PROTEIN YEEZ"/>
    <property type="match status" value="1"/>
</dbReference>
<protein>
    <submittedName>
        <fullName evidence="2">SDR family oxidoreductase</fullName>
    </submittedName>
</protein>
<dbReference type="Proteomes" id="UP001164305">
    <property type="component" value="Chromosome"/>
</dbReference>
<dbReference type="Pfam" id="PF13460">
    <property type="entry name" value="NAD_binding_10"/>
    <property type="match status" value="1"/>
</dbReference>
<dbReference type="SUPFAM" id="SSF51735">
    <property type="entry name" value="NAD(P)-binding Rossmann-fold domains"/>
    <property type="match status" value="1"/>
</dbReference>
<accession>A0ABY6G4M6</accession>
<evidence type="ECO:0000259" key="1">
    <source>
        <dbReference type="Pfam" id="PF13460"/>
    </source>
</evidence>
<keyword evidence="3" id="KW-1185">Reference proteome</keyword>
<sequence length="298" mass="31509">MRVVVTGGTGFVGSAVVRDLLAAGHQVLALARSDASAARLSAAGAEPVAGALEDVRSLRHAVAGADAVVHTAFDNSSALRFLRSSRIERRALQAIFETFSGSDRPIVAAGGFAPVIAHGPTLTELDAASTTAGPMGRNVERTIMRLADGGLNASIVRMPLVHGDGDHFTIPRLIDVARRTGRSAYVGDGRNPLPAVHSTDAATVFRRAVERGVPRSRYHAVAEDGVPFALIAEVIGRRLGVPVVGMSPRAARRHFRLYAAYVTHDGPASSAITREQLGWRPTGPALLEDLDRPAYFHP</sequence>
<dbReference type="Gene3D" id="3.40.50.720">
    <property type="entry name" value="NAD(P)-binding Rossmann-like Domain"/>
    <property type="match status" value="1"/>
</dbReference>
<dbReference type="InterPro" id="IPR016040">
    <property type="entry name" value="NAD(P)-bd_dom"/>
</dbReference>
<organism evidence="2 3">
    <name type="scientific">Brachybacterium huguangmaarense</name>
    <dbReference type="NCBI Taxonomy" id="1652028"/>
    <lineage>
        <taxon>Bacteria</taxon>
        <taxon>Bacillati</taxon>
        <taxon>Actinomycetota</taxon>
        <taxon>Actinomycetes</taxon>
        <taxon>Micrococcales</taxon>
        <taxon>Dermabacteraceae</taxon>
        <taxon>Brachybacterium</taxon>
    </lineage>
</organism>
<dbReference type="InterPro" id="IPR036291">
    <property type="entry name" value="NAD(P)-bd_dom_sf"/>
</dbReference>
<dbReference type="PANTHER" id="PTHR48079:SF6">
    <property type="entry name" value="NAD(P)-BINDING DOMAIN-CONTAINING PROTEIN-RELATED"/>
    <property type="match status" value="1"/>
</dbReference>
<dbReference type="RefSeq" id="WP_263595365.1">
    <property type="nucleotide sequence ID" value="NZ_CP107020.1"/>
</dbReference>